<reference evidence="9" key="2">
    <citation type="submission" date="2020-11" db="EMBL/GenBank/DDBJ databases">
        <authorList>
            <person name="Cecchin M."/>
            <person name="Marcolungo L."/>
            <person name="Rossato M."/>
            <person name="Girolomoni L."/>
            <person name="Cosentino E."/>
            <person name="Cuine S."/>
            <person name="Li-Beisson Y."/>
            <person name="Delledonne M."/>
            <person name="Ballottari M."/>
        </authorList>
    </citation>
    <scope>NUCLEOTIDE SEQUENCE</scope>
    <source>
        <strain evidence="9">211/11P</strain>
        <tissue evidence="9">Whole cell</tissue>
    </source>
</reference>
<name>A0A9D4THG5_CHLVU</name>
<dbReference type="Gene3D" id="1.10.510.10">
    <property type="entry name" value="Transferase(Phosphotransferase) domain 1"/>
    <property type="match status" value="1"/>
</dbReference>
<evidence type="ECO:0000259" key="8">
    <source>
        <dbReference type="PROSITE" id="PS50011"/>
    </source>
</evidence>
<evidence type="ECO:0000256" key="7">
    <source>
        <dbReference type="SAM" id="MobiDB-lite"/>
    </source>
</evidence>
<feature type="binding site" evidence="6">
    <location>
        <position position="53"/>
    </location>
    <ligand>
        <name>ATP</name>
        <dbReference type="ChEBI" id="CHEBI:30616"/>
    </ligand>
</feature>
<dbReference type="InterPro" id="IPR017441">
    <property type="entry name" value="Protein_kinase_ATP_BS"/>
</dbReference>
<dbReference type="SMART" id="SM00220">
    <property type="entry name" value="S_TKc"/>
    <property type="match status" value="1"/>
</dbReference>
<feature type="domain" description="Protein kinase" evidence="8">
    <location>
        <begin position="24"/>
        <end position="299"/>
    </location>
</feature>
<organism evidence="9 10">
    <name type="scientific">Chlorella vulgaris</name>
    <name type="common">Green alga</name>
    <dbReference type="NCBI Taxonomy" id="3077"/>
    <lineage>
        <taxon>Eukaryota</taxon>
        <taxon>Viridiplantae</taxon>
        <taxon>Chlorophyta</taxon>
        <taxon>core chlorophytes</taxon>
        <taxon>Trebouxiophyceae</taxon>
        <taxon>Chlorellales</taxon>
        <taxon>Chlorellaceae</taxon>
        <taxon>Chlorella clade</taxon>
        <taxon>Chlorella</taxon>
    </lineage>
</organism>
<evidence type="ECO:0000256" key="6">
    <source>
        <dbReference type="PROSITE-ProRule" id="PRU10141"/>
    </source>
</evidence>
<keyword evidence="4" id="KW-0418">Kinase</keyword>
<feature type="compositionally biased region" description="Low complexity" evidence="7">
    <location>
        <begin position="466"/>
        <end position="488"/>
    </location>
</feature>
<evidence type="ECO:0000256" key="1">
    <source>
        <dbReference type="ARBA" id="ARBA00022527"/>
    </source>
</evidence>
<dbReference type="PROSITE" id="PS50011">
    <property type="entry name" value="PROTEIN_KINASE_DOM"/>
    <property type="match status" value="1"/>
</dbReference>
<protein>
    <recommendedName>
        <fullName evidence="8">Protein kinase domain-containing protein</fullName>
    </recommendedName>
</protein>
<dbReference type="Proteomes" id="UP001055712">
    <property type="component" value="Unassembled WGS sequence"/>
</dbReference>
<evidence type="ECO:0000256" key="5">
    <source>
        <dbReference type="ARBA" id="ARBA00022840"/>
    </source>
</evidence>
<dbReference type="EMBL" id="SIDB01000011">
    <property type="protein sequence ID" value="KAI3425767.1"/>
    <property type="molecule type" value="Genomic_DNA"/>
</dbReference>
<evidence type="ECO:0000313" key="10">
    <source>
        <dbReference type="Proteomes" id="UP001055712"/>
    </source>
</evidence>
<dbReference type="SUPFAM" id="SSF56112">
    <property type="entry name" value="Protein kinase-like (PK-like)"/>
    <property type="match status" value="1"/>
</dbReference>
<dbReference type="SUPFAM" id="SSF47473">
    <property type="entry name" value="EF-hand"/>
    <property type="match status" value="1"/>
</dbReference>
<evidence type="ECO:0000256" key="3">
    <source>
        <dbReference type="ARBA" id="ARBA00022741"/>
    </source>
</evidence>
<evidence type="ECO:0000256" key="2">
    <source>
        <dbReference type="ARBA" id="ARBA00022679"/>
    </source>
</evidence>
<keyword evidence="1" id="KW-0723">Serine/threonine-protein kinase</keyword>
<dbReference type="InterPro" id="IPR000719">
    <property type="entry name" value="Prot_kinase_dom"/>
</dbReference>
<gene>
    <name evidence="9" type="ORF">D9Q98_007742</name>
</gene>
<keyword evidence="5 6" id="KW-0067">ATP-binding</keyword>
<dbReference type="PROSITE" id="PS00107">
    <property type="entry name" value="PROTEIN_KINASE_ATP"/>
    <property type="match status" value="1"/>
</dbReference>
<dbReference type="InterPro" id="IPR011992">
    <property type="entry name" value="EF-hand-dom_pair"/>
</dbReference>
<dbReference type="Gene3D" id="1.10.238.10">
    <property type="entry name" value="EF-hand"/>
    <property type="match status" value="1"/>
</dbReference>
<keyword evidence="3 6" id="KW-0547">Nucleotide-binding</keyword>
<dbReference type="InterPro" id="IPR011009">
    <property type="entry name" value="Kinase-like_dom_sf"/>
</dbReference>
<dbReference type="AlphaFoldDB" id="A0A9D4THG5"/>
<feature type="region of interest" description="Disordered" evidence="7">
    <location>
        <begin position="411"/>
        <end position="488"/>
    </location>
</feature>
<dbReference type="Gene3D" id="3.30.200.20">
    <property type="entry name" value="Phosphorylase Kinase, domain 1"/>
    <property type="match status" value="1"/>
</dbReference>
<keyword evidence="2" id="KW-0808">Transferase</keyword>
<comment type="caution">
    <text evidence="9">The sequence shown here is derived from an EMBL/GenBank/DDBJ whole genome shotgun (WGS) entry which is preliminary data.</text>
</comment>
<sequence length="738" mass="79491">MARGKPKNAPAPVLGYSTGFESHYELQHKLGEGGNAAVRLGRHKTTGRTAAVKSIPKVLNDPNASERKKKEQIPYLKREVEVLLALRGTLNVANLEEVYEDDSHVHLVLELCSGGELLARTTKSTRHYSERTAASYLRAVLRTVAQCHAKRVIHRDIKPENFLFLSEDEASPIKAIDFGLAVFYDPQQLPLVGLNPEGTPWYLAPECCRAKWHPASDVWAVGVMACYLLTGAYPFLDRISPKMPDLARTLRSICFEELDLDRKELRGLSEDARHFITALLVKDPLMRPSATEALRHPFLKGTSSERSAGQSIDQSVVQRIQRFAQSSLFKRTVLEHIAADLLTMHFKPQDASSHGGKVFRDRSVRGGMAFAAAADGDMQTVHESEGSAHGIRHSFRAAASAALSAVGLDRSVHGGSAEGSRRGVRDREGSRRGGADREGSRRGGHDRDGSRRGYHDSEGSRRGGMARLQAAAHSASARSLHRAGSASLESSMHGGASALLPVATPYSQRLAQLFDRLQLKPGQKMDQKQLQLALQEIGYHLHEAEAHELFDAVDVERRGALSQAELAAGLIDWKAFQDTYKDRWLDCARRAFAELDVGGRGALDASDIAAAFGSHLTPYEVDAAVHQALLEATGGAAAASVLAATAVNGEGGEAGAAAGRGANFSSPPIDFDHFLGLLRSQGPEDLELFESRLGGYPSRLPSMSADDLAPVGLQQRSTRGKPGAGSGGGAGPACCIIS</sequence>
<reference evidence="9" key="1">
    <citation type="journal article" date="2019" name="Plant J.">
        <title>Chlorella vulgaris genome assembly and annotation reveals the molecular basis for metabolic acclimation to high light conditions.</title>
        <authorList>
            <person name="Cecchin M."/>
            <person name="Marcolungo L."/>
            <person name="Rossato M."/>
            <person name="Girolomoni L."/>
            <person name="Cosentino E."/>
            <person name="Cuine S."/>
            <person name="Li-Beisson Y."/>
            <person name="Delledonne M."/>
            <person name="Ballottari M."/>
        </authorList>
    </citation>
    <scope>NUCLEOTIDE SEQUENCE</scope>
    <source>
        <strain evidence="9">211/11P</strain>
    </source>
</reference>
<proteinExistence type="predicted"/>
<accession>A0A9D4THG5</accession>
<dbReference type="Pfam" id="PF00069">
    <property type="entry name" value="Pkinase"/>
    <property type="match status" value="1"/>
</dbReference>
<evidence type="ECO:0000256" key="4">
    <source>
        <dbReference type="ARBA" id="ARBA00022777"/>
    </source>
</evidence>
<dbReference type="PROSITE" id="PS00108">
    <property type="entry name" value="PROTEIN_KINASE_ST"/>
    <property type="match status" value="1"/>
</dbReference>
<feature type="compositionally biased region" description="Basic and acidic residues" evidence="7">
    <location>
        <begin position="419"/>
        <end position="461"/>
    </location>
</feature>
<dbReference type="GO" id="GO:0005524">
    <property type="term" value="F:ATP binding"/>
    <property type="evidence" value="ECO:0007669"/>
    <property type="project" value="UniProtKB-UniRule"/>
</dbReference>
<dbReference type="InterPro" id="IPR008271">
    <property type="entry name" value="Ser/Thr_kinase_AS"/>
</dbReference>
<evidence type="ECO:0000313" key="9">
    <source>
        <dbReference type="EMBL" id="KAI3425767.1"/>
    </source>
</evidence>
<dbReference type="OrthoDB" id="40902at2759"/>
<dbReference type="PANTHER" id="PTHR24349">
    <property type="entry name" value="SERINE/THREONINE-PROTEIN KINASE"/>
    <property type="match status" value="1"/>
</dbReference>
<dbReference type="GO" id="GO:0004674">
    <property type="term" value="F:protein serine/threonine kinase activity"/>
    <property type="evidence" value="ECO:0007669"/>
    <property type="project" value="UniProtKB-KW"/>
</dbReference>
<dbReference type="InterPro" id="IPR050205">
    <property type="entry name" value="CDPK_Ser/Thr_kinases"/>
</dbReference>
<keyword evidence="10" id="KW-1185">Reference proteome</keyword>